<dbReference type="PANTHER" id="PTHR43537:SF24">
    <property type="entry name" value="GLUCONATE OPERON TRANSCRIPTIONAL REPRESSOR"/>
    <property type="match status" value="1"/>
</dbReference>
<dbReference type="SMART" id="SM00895">
    <property type="entry name" value="FCD"/>
    <property type="match status" value="1"/>
</dbReference>
<dbReference type="Pfam" id="PF00392">
    <property type="entry name" value="GntR"/>
    <property type="match status" value="1"/>
</dbReference>
<dbReference type="InterPro" id="IPR000524">
    <property type="entry name" value="Tscrpt_reg_HTH_GntR"/>
</dbReference>
<keyword evidence="3" id="KW-0804">Transcription</keyword>
<keyword evidence="2 6" id="KW-0238">DNA-binding</keyword>
<feature type="region of interest" description="Disordered" evidence="4">
    <location>
        <begin position="1"/>
        <end position="27"/>
    </location>
</feature>
<comment type="caution">
    <text evidence="6">The sequence shown here is derived from an EMBL/GenBank/DDBJ whole genome shotgun (WGS) entry which is preliminary data.</text>
</comment>
<evidence type="ECO:0000256" key="4">
    <source>
        <dbReference type="SAM" id="MobiDB-lite"/>
    </source>
</evidence>
<dbReference type="Gene3D" id="1.10.10.10">
    <property type="entry name" value="Winged helix-like DNA-binding domain superfamily/Winged helix DNA-binding domain"/>
    <property type="match status" value="1"/>
</dbReference>
<evidence type="ECO:0000313" key="6">
    <source>
        <dbReference type="EMBL" id="MBB4145241.1"/>
    </source>
</evidence>
<evidence type="ECO:0000256" key="1">
    <source>
        <dbReference type="ARBA" id="ARBA00023015"/>
    </source>
</evidence>
<gene>
    <name evidence="6" type="ORF">GGQ72_003804</name>
</gene>
<keyword evidence="7" id="KW-1185">Reference proteome</keyword>
<feature type="domain" description="HTH gntR-type" evidence="5">
    <location>
        <begin position="27"/>
        <end position="94"/>
    </location>
</feature>
<dbReference type="SUPFAM" id="SSF48008">
    <property type="entry name" value="GntR ligand-binding domain-like"/>
    <property type="match status" value="1"/>
</dbReference>
<dbReference type="GO" id="GO:0003700">
    <property type="term" value="F:DNA-binding transcription factor activity"/>
    <property type="evidence" value="ECO:0007669"/>
    <property type="project" value="InterPro"/>
</dbReference>
<keyword evidence="1" id="KW-0805">Transcription regulation</keyword>
<evidence type="ECO:0000259" key="5">
    <source>
        <dbReference type="PROSITE" id="PS50949"/>
    </source>
</evidence>
<accession>A0A7W6LLD7</accession>
<evidence type="ECO:0000256" key="2">
    <source>
        <dbReference type="ARBA" id="ARBA00023125"/>
    </source>
</evidence>
<reference evidence="6 7" key="1">
    <citation type="submission" date="2020-08" db="EMBL/GenBank/DDBJ databases">
        <title>Genomic Encyclopedia of Type Strains, Phase IV (KMG-IV): sequencing the most valuable type-strain genomes for metagenomic binning, comparative biology and taxonomic classification.</title>
        <authorList>
            <person name="Goeker M."/>
        </authorList>
    </citation>
    <scope>NUCLEOTIDE SEQUENCE [LARGE SCALE GENOMIC DNA]</scope>
    <source>
        <strain evidence="6 7">DSM 29514</strain>
    </source>
</reference>
<dbReference type="InterPro" id="IPR036390">
    <property type="entry name" value="WH_DNA-bd_sf"/>
</dbReference>
<dbReference type="SUPFAM" id="SSF46785">
    <property type="entry name" value="Winged helix' DNA-binding domain"/>
    <property type="match status" value="1"/>
</dbReference>
<dbReference type="PANTHER" id="PTHR43537">
    <property type="entry name" value="TRANSCRIPTIONAL REGULATOR, GNTR FAMILY"/>
    <property type="match status" value="1"/>
</dbReference>
<dbReference type="AlphaFoldDB" id="A0A7W6LLD7"/>
<name>A0A7W6LLD7_9HYPH</name>
<dbReference type="EMBL" id="JACIEC010000006">
    <property type="protein sequence ID" value="MBB4145241.1"/>
    <property type="molecule type" value="Genomic_DNA"/>
</dbReference>
<dbReference type="RefSeq" id="WP_165132071.1">
    <property type="nucleotide sequence ID" value="NZ_CP049249.1"/>
</dbReference>
<evidence type="ECO:0000313" key="7">
    <source>
        <dbReference type="Proteomes" id="UP000519897"/>
    </source>
</evidence>
<feature type="compositionally biased region" description="Basic and acidic residues" evidence="4">
    <location>
        <begin position="1"/>
        <end position="16"/>
    </location>
</feature>
<protein>
    <submittedName>
        <fullName evidence="6">DNA-binding GntR family transcriptional regulator</fullName>
    </submittedName>
</protein>
<dbReference type="Proteomes" id="UP000519897">
    <property type="component" value="Unassembled WGS sequence"/>
</dbReference>
<dbReference type="Gene3D" id="1.20.120.530">
    <property type="entry name" value="GntR ligand-binding domain-like"/>
    <property type="match status" value="1"/>
</dbReference>
<dbReference type="PROSITE" id="PS50949">
    <property type="entry name" value="HTH_GNTR"/>
    <property type="match status" value="1"/>
</dbReference>
<evidence type="ECO:0000256" key="3">
    <source>
        <dbReference type="ARBA" id="ARBA00023163"/>
    </source>
</evidence>
<dbReference type="PRINTS" id="PR00035">
    <property type="entry name" value="HTHGNTR"/>
</dbReference>
<sequence>MAQSEQHPRINPRETEGTEPDLESAPQGRVDAAYQAIKSAIRNNTFPPGYQAAEIEIARQLGMSRTPVHEAMARLQEDGLVKILARKGILICPLAPEDIEEIYEITMALEGAAAGKIASLADEDRQACVAALTASTNAMGVAISAKDLVAWASADETFHEQLLLGSRNKRLIRMAGTVADQLHRTRMLTLNLRPLPASSADEHALIITAIQQGDVEAASTAARLHRQKAKDQLIPLIRRLNLRNL</sequence>
<dbReference type="InterPro" id="IPR008920">
    <property type="entry name" value="TF_FadR/GntR_C"/>
</dbReference>
<dbReference type="SMART" id="SM00345">
    <property type="entry name" value="HTH_GNTR"/>
    <property type="match status" value="1"/>
</dbReference>
<dbReference type="InterPro" id="IPR036388">
    <property type="entry name" value="WH-like_DNA-bd_sf"/>
</dbReference>
<organism evidence="6 7">
    <name type="scientific">Rhizobium rhizoryzae</name>
    <dbReference type="NCBI Taxonomy" id="451876"/>
    <lineage>
        <taxon>Bacteria</taxon>
        <taxon>Pseudomonadati</taxon>
        <taxon>Pseudomonadota</taxon>
        <taxon>Alphaproteobacteria</taxon>
        <taxon>Hyphomicrobiales</taxon>
        <taxon>Rhizobiaceae</taxon>
        <taxon>Rhizobium/Agrobacterium group</taxon>
        <taxon>Rhizobium</taxon>
    </lineage>
</organism>
<dbReference type="Pfam" id="PF07729">
    <property type="entry name" value="FCD"/>
    <property type="match status" value="1"/>
</dbReference>
<dbReference type="GO" id="GO:0003677">
    <property type="term" value="F:DNA binding"/>
    <property type="evidence" value="ECO:0007669"/>
    <property type="project" value="UniProtKB-KW"/>
</dbReference>
<dbReference type="InterPro" id="IPR011711">
    <property type="entry name" value="GntR_C"/>
</dbReference>
<proteinExistence type="predicted"/>